<evidence type="ECO:0000313" key="1">
    <source>
        <dbReference type="Proteomes" id="UP000887565"/>
    </source>
</evidence>
<proteinExistence type="predicted"/>
<sequence length="96" mass="10876">MVRASSVFIRESMILAVHTYPSMTIEFFSIAVQNQFISKERKDRNAHFVVGKAFMRMEVENKNDSSSFKSDNFIGIMLPSNSVDQPDIAISLALEL</sequence>
<protein>
    <submittedName>
        <fullName evidence="2">Uncharacterized protein</fullName>
    </submittedName>
</protein>
<dbReference type="Proteomes" id="UP000887565">
    <property type="component" value="Unplaced"/>
</dbReference>
<name>A0A915L5N3_ROMCU</name>
<keyword evidence="1" id="KW-1185">Reference proteome</keyword>
<dbReference type="AlphaFoldDB" id="A0A915L5N3"/>
<organism evidence="1 2">
    <name type="scientific">Romanomermis culicivorax</name>
    <name type="common">Nematode worm</name>
    <dbReference type="NCBI Taxonomy" id="13658"/>
    <lineage>
        <taxon>Eukaryota</taxon>
        <taxon>Metazoa</taxon>
        <taxon>Ecdysozoa</taxon>
        <taxon>Nematoda</taxon>
        <taxon>Enoplea</taxon>
        <taxon>Dorylaimia</taxon>
        <taxon>Mermithida</taxon>
        <taxon>Mermithoidea</taxon>
        <taxon>Mermithidae</taxon>
        <taxon>Romanomermis</taxon>
    </lineage>
</organism>
<reference evidence="2" key="1">
    <citation type="submission" date="2022-11" db="UniProtKB">
        <authorList>
            <consortium name="WormBaseParasite"/>
        </authorList>
    </citation>
    <scope>IDENTIFICATION</scope>
</reference>
<dbReference type="WBParaSite" id="nRc.2.0.1.t46395-RA">
    <property type="protein sequence ID" value="nRc.2.0.1.t46395-RA"/>
    <property type="gene ID" value="nRc.2.0.1.g46395"/>
</dbReference>
<evidence type="ECO:0000313" key="2">
    <source>
        <dbReference type="WBParaSite" id="nRc.2.0.1.t46395-RA"/>
    </source>
</evidence>
<accession>A0A915L5N3</accession>